<organism evidence="1 2">
    <name type="scientific">Dryococelus australis</name>
    <dbReference type="NCBI Taxonomy" id="614101"/>
    <lineage>
        <taxon>Eukaryota</taxon>
        <taxon>Metazoa</taxon>
        <taxon>Ecdysozoa</taxon>
        <taxon>Arthropoda</taxon>
        <taxon>Hexapoda</taxon>
        <taxon>Insecta</taxon>
        <taxon>Pterygota</taxon>
        <taxon>Neoptera</taxon>
        <taxon>Polyneoptera</taxon>
        <taxon>Phasmatodea</taxon>
        <taxon>Verophasmatodea</taxon>
        <taxon>Anareolatae</taxon>
        <taxon>Phasmatidae</taxon>
        <taxon>Eurycanthinae</taxon>
        <taxon>Dryococelus</taxon>
    </lineage>
</organism>
<keyword evidence="2" id="KW-1185">Reference proteome</keyword>
<accession>A0ABQ9H2J2</accession>
<evidence type="ECO:0000313" key="1">
    <source>
        <dbReference type="EMBL" id="KAJ8878501.1"/>
    </source>
</evidence>
<dbReference type="EMBL" id="JARBHB010000007">
    <property type="protein sequence ID" value="KAJ8878501.1"/>
    <property type="molecule type" value="Genomic_DNA"/>
</dbReference>
<proteinExistence type="predicted"/>
<name>A0ABQ9H2J2_9NEOP</name>
<reference evidence="1 2" key="1">
    <citation type="submission" date="2023-02" db="EMBL/GenBank/DDBJ databases">
        <title>LHISI_Scaffold_Assembly.</title>
        <authorList>
            <person name="Stuart O.P."/>
            <person name="Cleave R."/>
            <person name="Magrath M.J.L."/>
            <person name="Mikheyev A.S."/>
        </authorList>
    </citation>
    <scope>NUCLEOTIDE SEQUENCE [LARGE SCALE GENOMIC DNA]</scope>
    <source>
        <strain evidence="1">Daus_M_001</strain>
        <tissue evidence="1">Leg muscle</tissue>
    </source>
</reference>
<gene>
    <name evidence="1" type="ORF">PR048_019079</name>
</gene>
<sequence length="214" mass="24256">MSVNVPVKIYAGRCSDIFQRALSESRLIIASESNMREDALEDMLVLSSISPSWPASLNTELISLRAPGHQWCILWILDQPAVAPKPLLRRLPHSTLIGLSLHKSFVNPLWHQLPKHIPIPRILRFPTYTFDEDRGIYNYRIIFSHGCPSVVPHIFTHPLRRPSVASQTNTALLPVPVGRNRGATTTSNTFTKRWATVSSYCLIPQHCFQCWDIP</sequence>
<comment type="caution">
    <text evidence="1">The sequence shown here is derived from an EMBL/GenBank/DDBJ whole genome shotgun (WGS) entry which is preliminary data.</text>
</comment>
<dbReference type="Proteomes" id="UP001159363">
    <property type="component" value="Chromosome 6"/>
</dbReference>
<protein>
    <submittedName>
        <fullName evidence="1">Uncharacterized protein</fullName>
    </submittedName>
</protein>
<evidence type="ECO:0000313" key="2">
    <source>
        <dbReference type="Proteomes" id="UP001159363"/>
    </source>
</evidence>